<evidence type="ECO:0000313" key="3">
    <source>
        <dbReference type="Proteomes" id="UP000604083"/>
    </source>
</evidence>
<protein>
    <submittedName>
        <fullName evidence="2">Uncharacterized protein</fullName>
    </submittedName>
</protein>
<keyword evidence="1" id="KW-0732">Signal</keyword>
<dbReference type="AlphaFoldDB" id="A0A934RTU5"/>
<dbReference type="RefSeq" id="WP_200391494.1">
    <property type="nucleotide sequence ID" value="NZ_JAENIO010000017.1"/>
</dbReference>
<keyword evidence="3" id="KW-1185">Reference proteome</keyword>
<gene>
    <name evidence="2" type="ORF">JIN78_08310</name>
</gene>
<reference evidence="2" key="1">
    <citation type="submission" date="2021-01" db="EMBL/GenBank/DDBJ databases">
        <title>Modified the classification status of verrucomicrobia.</title>
        <authorList>
            <person name="Feng X."/>
        </authorList>
    </citation>
    <scope>NUCLEOTIDE SEQUENCE</scope>
    <source>
        <strain evidence="2">KCTC 12986</strain>
    </source>
</reference>
<organism evidence="2 3">
    <name type="scientific">Roseibacillus ishigakijimensis</name>
    <dbReference type="NCBI Taxonomy" id="454146"/>
    <lineage>
        <taxon>Bacteria</taxon>
        <taxon>Pseudomonadati</taxon>
        <taxon>Verrucomicrobiota</taxon>
        <taxon>Verrucomicrobiia</taxon>
        <taxon>Verrucomicrobiales</taxon>
        <taxon>Verrucomicrobiaceae</taxon>
        <taxon>Roseibacillus</taxon>
    </lineage>
</organism>
<sequence>MKAFCSLLFLWMLALPAGAQDPGKEVVARLRTVLLFGTNGDLQELAPQVPLADKAHGTRMELLADLNFSSYGLLGTEEQPVWRSYTNWSSPMKGSSEILLSFEPNGQVEDGGMRLDLELWQGKRKVMKTTRLLEINKWLYIAGPQWRGGRLIVGIELLPSAEK</sequence>
<comment type="caution">
    <text evidence="2">The sequence shown here is derived from an EMBL/GenBank/DDBJ whole genome shotgun (WGS) entry which is preliminary data.</text>
</comment>
<evidence type="ECO:0000313" key="2">
    <source>
        <dbReference type="EMBL" id="MBK1834060.1"/>
    </source>
</evidence>
<feature type="signal peptide" evidence="1">
    <location>
        <begin position="1"/>
        <end position="19"/>
    </location>
</feature>
<dbReference type="EMBL" id="JAENIO010000017">
    <property type="protein sequence ID" value="MBK1834060.1"/>
    <property type="molecule type" value="Genomic_DNA"/>
</dbReference>
<evidence type="ECO:0000256" key="1">
    <source>
        <dbReference type="SAM" id="SignalP"/>
    </source>
</evidence>
<proteinExistence type="predicted"/>
<name>A0A934RTU5_9BACT</name>
<dbReference type="Proteomes" id="UP000604083">
    <property type="component" value="Unassembled WGS sequence"/>
</dbReference>
<feature type="chain" id="PRO_5037243422" evidence="1">
    <location>
        <begin position="20"/>
        <end position="163"/>
    </location>
</feature>
<accession>A0A934RTU5</accession>